<keyword evidence="11" id="KW-0234">DNA repair</keyword>
<proteinExistence type="predicted"/>
<evidence type="ECO:0000256" key="6">
    <source>
        <dbReference type="ARBA" id="ARBA00022741"/>
    </source>
</evidence>
<dbReference type="InterPro" id="IPR050191">
    <property type="entry name" value="ATP-dep_DNA_ligase"/>
</dbReference>
<keyword evidence="9" id="KW-0460">Magnesium</keyword>
<evidence type="ECO:0000256" key="14">
    <source>
        <dbReference type="SAM" id="Phobius"/>
    </source>
</evidence>
<comment type="caution">
    <text evidence="16">The sequence shown here is derived from an EMBL/GenBank/DDBJ whole genome shotgun (WGS) entry which is preliminary data.</text>
</comment>
<keyword evidence="5" id="KW-0479">Metal-binding</keyword>
<feature type="transmembrane region" description="Helical" evidence="14">
    <location>
        <begin position="21"/>
        <end position="44"/>
    </location>
</feature>
<dbReference type="Gene3D" id="2.40.50.140">
    <property type="entry name" value="Nucleic acid-binding proteins"/>
    <property type="match status" value="1"/>
</dbReference>
<dbReference type="Pfam" id="PF01068">
    <property type="entry name" value="DNA_ligase_A_M"/>
    <property type="match status" value="1"/>
</dbReference>
<sequence length="550" mass="62813">MKRFAEMYWRLDSTTKTNEKVAAMVTYFSSAPASDAAWAIYVLAGRKLRQLVPNKLLRQWAAEVANIPAWLFEESYSSVGDLAETITLIVPPGSHNNDGSLVDWIEDRLLPLRKLQPEQQREKILEIWEQTDPEIRFVVMKVITGGLRVGVSKRLVTRAIAQATQIDVETIAHRLMGNWEPNASFFRSLIDPNDGDTKVSRPYPFCLAHPIEQATSPDREGGPRQAAEIAGSIGSADAFAAEWKWDGIRGQVIRREGQTFLWSRGEELMENRWPEIETAATNLPDGTVLDGEILGTEIDDEGRIQGVLPFAQLQRRIGRKQVGKKLLSEVPVVFYAFDLLERDGIDLRQQSFRERRSQLEQVIGLANHPNLCVTELIEATDWFDRAKLRETSRQRQSEGLMLKRWDSVYDAGRVRGTWWKWKVQPYTIDAVLIYAQRGHGKRASLYTDYTFALWDEGNLVPVAKAYSGLDDREIRQVDRFVRQNTNESFGPVRSVTPELVFEIAFEGLSRSTRHKSGVATRFPRILRWRHDKRPNDANQLSELKALLPNE</sequence>
<evidence type="ECO:0000256" key="10">
    <source>
        <dbReference type="ARBA" id="ARBA00023172"/>
    </source>
</evidence>
<dbReference type="InterPro" id="IPR012309">
    <property type="entry name" value="DNA_ligase_ATP-dep_C"/>
</dbReference>
<evidence type="ECO:0000313" key="17">
    <source>
        <dbReference type="Proteomes" id="UP001239462"/>
    </source>
</evidence>
<dbReference type="RefSeq" id="WP_289165432.1">
    <property type="nucleotide sequence ID" value="NZ_JASZZN010000017.1"/>
</dbReference>
<dbReference type="Pfam" id="PF04675">
    <property type="entry name" value="DNA_ligase_A_N"/>
    <property type="match status" value="1"/>
</dbReference>
<dbReference type="PANTHER" id="PTHR45674:SF13">
    <property type="entry name" value="DNA LIGASE-RELATED"/>
    <property type="match status" value="1"/>
</dbReference>
<dbReference type="InterPro" id="IPR012340">
    <property type="entry name" value="NA-bd_OB-fold"/>
</dbReference>
<dbReference type="InterPro" id="IPR012310">
    <property type="entry name" value="DNA_ligase_ATP-dep_cent"/>
</dbReference>
<dbReference type="InterPro" id="IPR026333">
    <property type="entry name" value="ATP_dep_DNA_lig_pp_1105_fam"/>
</dbReference>
<evidence type="ECO:0000256" key="4">
    <source>
        <dbReference type="ARBA" id="ARBA00022705"/>
    </source>
</evidence>
<keyword evidence="6" id="KW-0547">Nucleotide-binding</keyword>
<keyword evidence="4" id="KW-0235">DNA replication</keyword>
<organism evidence="16 17">
    <name type="scientific">Roseiconus lacunae</name>
    <dbReference type="NCBI Taxonomy" id="2605694"/>
    <lineage>
        <taxon>Bacteria</taxon>
        <taxon>Pseudomonadati</taxon>
        <taxon>Planctomycetota</taxon>
        <taxon>Planctomycetia</taxon>
        <taxon>Pirellulales</taxon>
        <taxon>Pirellulaceae</taxon>
        <taxon>Roseiconus</taxon>
    </lineage>
</organism>
<dbReference type="Proteomes" id="UP001239462">
    <property type="component" value="Unassembled WGS sequence"/>
</dbReference>
<keyword evidence="12" id="KW-0131">Cell cycle</keyword>
<keyword evidence="17" id="KW-1185">Reference proteome</keyword>
<keyword evidence="2 16" id="KW-0436">Ligase</keyword>
<keyword evidence="10" id="KW-0233">DNA recombination</keyword>
<evidence type="ECO:0000256" key="3">
    <source>
        <dbReference type="ARBA" id="ARBA00022618"/>
    </source>
</evidence>
<dbReference type="PROSITE" id="PS00697">
    <property type="entry name" value="DNA_LIGASE_A1"/>
    <property type="match status" value="1"/>
</dbReference>
<evidence type="ECO:0000256" key="8">
    <source>
        <dbReference type="ARBA" id="ARBA00022840"/>
    </source>
</evidence>
<evidence type="ECO:0000256" key="9">
    <source>
        <dbReference type="ARBA" id="ARBA00022842"/>
    </source>
</evidence>
<protein>
    <recommendedName>
        <fullName evidence="1">DNA ligase (ATP)</fullName>
        <ecNumber evidence="1">6.5.1.1</ecNumber>
    </recommendedName>
</protein>
<dbReference type="InterPro" id="IPR016059">
    <property type="entry name" value="DNA_ligase_ATP-dep_CS"/>
</dbReference>
<name>A0ABT7PNJ8_9BACT</name>
<keyword evidence="14" id="KW-0812">Transmembrane</keyword>
<evidence type="ECO:0000256" key="13">
    <source>
        <dbReference type="ARBA" id="ARBA00034003"/>
    </source>
</evidence>
<keyword evidence="14" id="KW-0472">Membrane</keyword>
<evidence type="ECO:0000256" key="5">
    <source>
        <dbReference type="ARBA" id="ARBA00022723"/>
    </source>
</evidence>
<dbReference type="SUPFAM" id="SSF50249">
    <property type="entry name" value="Nucleic acid-binding proteins"/>
    <property type="match status" value="1"/>
</dbReference>
<dbReference type="Gene3D" id="1.10.3260.10">
    <property type="entry name" value="DNA ligase, ATP-dependent, N-terminal domain"/>
    <property type="match status" value="1"/>
</dbReference>
<dbReference type="InterPro" id="IPR012308">
    <property type="entry name" value="DNA_ligase_ATP-dep_N"/>
</dbReference>
<feature type="domain" description="ATP-dependent DNA ligase family profile" evidence="15">
    <location>
        <begin position="325"/>
        <end position="455"/>
    </location>
</feature>
<dbReference type="EC" id="6.5.1.1" evidence="1"/>
<keyword evidence="14" id="KW-1133">Transmembrane helix</keyword>
<dbReference type="SUPFAM" id="SSF117018">
    <property type="entry name" value="ATP-dependent DNA ligase DNA-binding domain"/>
    <property type="match status" value="1"/>
</dbReference>
<evidence type="ECO:0000256" key="11">
    <source>
        <dbReference type="ARBA" id="ARBA00023204"/>
    </source>
</evidence>
<gene>
    <name evidence="16" type="ORF">QTN89_20610</name>
</gene>
<keyword evidence="8" id="KW-0067">ATP-binding</keyword>
<dbReference type="Gene3D" id="3.30.470.30">
    <property type="entry name" value="DNA ligase/mRNA capping enzyme"/>
    <property type="match status" value="1"/>
</dbReference>
<evidence type="ECO:0000256" key="7">
    <source>
        <dbReference type="ARBA" id="ARBA00022763"/>
    </source>
</evidence>
<dbReference type="CDD" id="cd07897">
    <property type="entry name" value="Adenylation_DNA_ligase_Bac1"/>
    <property type="match status" value="1"/>
</dbReference>
<dbReference type="GO" id="GO:0003910">
    <property type="term" value="F:DNA ligase (ATP) activity"/>
    <property type="evidence" value="ECO:0007669"/>
    <property type="project" value="UniProtKB-EC"/>
</dbReference>
<keyword evidence="3" id="KW-0132">Cell division</keyword>
<dbReference type="CDD" id="cd07972">
    <property type="entry name" value="OBF_DNA_ligase_Arch_LigB"/>
    <property type="match status" value="1"/>
</dbReference>
<accession>A0ABT7PNJ8</accession>
<keyword evidence="7" id="KW-0227">DNA damage</keyword>
<evidence type="ECO:0000313" key="16">
    <source>
        <dbReference type="EMBL" id="MDM4017861.1"/>
    </source>
</evidence>
<comment type="catalytic activity">
    <reaction evidence="13">
        <text>ATP + (deoxyribonucleotide)n-3'-hydroxyl + 5'-phospho-(deoxyribonucleotide)m = (deoxyribonucleotide)n+m + AMP + diphosphate.</text>
        <dbReference type="EC" id="6.5.1.1"/>
    </reaction>
</comment>
<dbReference type="PANTHER" id="PTHR45674">
    <property type="entry name" value="DNA LIGASE 1/3 FAMILY MEMBER"/>
    <property type="match status" value="1"/>
</dbReference>
<dbReference type="Pfam" id="PF04679">
    <property type="entry name" value="DNA_ligase_A_C"/>
    <property type="match status" value="1"/>
</dbReference>
<dbReference type="InterPro" id="IPR036599">
    <property type="entry name" value="DNA_ligase_N_sf"/>
</dbReference>
<dbReference type="EMBL" id="JASZZN010000017">
    <property type="protein sequence ID" value="MDM4017861.1"/>
    <property type="molecule type" value="Genomic_DNA"/>
</dbReference>
<dbReference type="SUPFAM" id="SSF56091">
    <property type="entry name" value="DNA ligase/mRNA capping enzyme, catalytic domain"/>
    <property type="match status" value="1"/>
</dbReference>
<evidence type="ECO:0000256" key="1">
    <source>
        <dbReference type="ARBA" id="ARBA00012727"/>
    </source>
</evidence>
<reference evidence="16 17" key="1">
    <citation type="submission" date="2023-06" db="EMBL/GenBank/DDBJ databases">
        <title>Roseiconus lacunae JC819 isolated from Gulf of Mannar region, Tamil Nadu.</title>
        <authorList>
            <person name="Pk S."/>
            <person name="Ch S."/>
            <person name="Ch V.R."/>
        </authorList>
    </citation>
    <scope>NUCLEOTIDE SEQUENCE [LARGE SCALE GENOMIC DNA]</scope>
    <source>
        <strain evidence="16 17">JC819</strain>
    </source>
</reference>
<dbReference type="NCBIfam" id="NF006701">
    <property type="entry name" value="PRK09247.1"/>
    <property type="match status" value="1"/>
</dbReference>
<dbReference type="PROSITE" id="PS50160">
    <property type="entry name" value="DNA_LIGASE_A3"/>
    <property type="match status" value="1"/>
</dbReference>
<evidence type="ECO:0000256" key="12">
    <source>
        <dbReference type="ARBA" id="ARBA00023306"/>
    </source>
</evidence>
<dbReference type="NCBIfam" id="TIGR04120">
    <property type="entry name" value="DNA_lig_bact"/>
    <property type="match status" value="1"/>
</dbReference>
<evidence type="ECO:0000259" key="15">
    <source>
        <dbReference type="PROSITE" id="PS50160"/>
    </source>
</evidence>
<evidence type="ECO:0000256" key="2">
    <source>
        <dbReference type="ARBA" id="ARBA00022598"/>
    </source>
</evidence>